<dbReference type="InterPro" id="IPR036390">
    <property type="entry name" value="WH_DNA-bd_sf"/>
</dbReference>
<keyword evidence="4" id="KW-0812">Transmembrane</keyword>
<dbReference type="AlphaFoldDB" id="A0A5K3EFK6"/>
<name>A0A5K3EFK6_MESCO</name>
<accession>A0A5K3EFK6</accession>
<evidence type="ECO:0000256" key="3">
    <source>
        <dbReference type="ARBA" id="ARBA00018218"/>
    </source>
</evidence>
<evidence type="ECO:0000256" key="4">
    <source>
        <dbReference type="ARBA" id="ARBA00022692"/>
    </source>
</evidence>
<dbReference type="GO" id="GO:0044389">
    <property type="term" value="F:ubiquitin-like protein ligase binding"/>
    <property type="evidence" value="ECO:0007669"/>
    <property type="project" value="TreeGrafter"/>
</dbReference>
<proteinExistence type="inferred from homology"/>
<reference evidence="8" key="1">
    <citation type="submission" date="2019-11" db="UniProtKB">
        <authorList>
            <consortium name="WormBaseParasite"/>
        </authorList>
    </citation>
    <scope>IDENTIFICATION</scope>
</reference>
<comment type="subcellular location">
    <subcellularLocation>
        <location evidence="1">Membrane</location>
        <topology evidence="1">Single-pass membrane protein</topology>
    </subcellularLocation>
</comment>
<protein>
    <recommendedName>
        <fullName evidence="3">DDRGK domain-containing protein 1</fullName>
    </recommendedName>
</protein>
<feature type="compositionally biased region" description="Basic and acidic residues" evidence="7">
    <location>
        <begin position="111"/>
        <end position="128"/>
    </location>
</feature>
<sequence>MDPVLLVLTVLLCSVAAFLLLAEALSWFRRPRLEKTQKTPGSRHVGGALARRRRQQRAGTSTTPQPSQLMTESDFESLESGGDEETSENSGDAVHVVEPLKKKIGTKKAQKLAEKERRKEEREAEERYREALRKKEDEEIRKRKEAEAKAAAAEAALAAAEEKRRLEQELREQAEYEKLKATFSIEGEGVGVKQLDKEAEEQLNREFVDAIKEAKIISLERLCIEFEMKTDACVEKIKSLLSEGLLSGVLDDRGKFLYIEQSEYEAIAKFIELRGRVTISELVEHGNRIIKARTSG</sequence>
<dbReference type="SUPFAM" id="SSF46785">
    <property type="entry name" value="Winged helix' DNA-binding domain"/>
    <property type="match status" value="1"/>
</dbReference>
<dbReference type="PANTHER" id="PTHR48176:SF1">
    <property type="entry name" value="DDRGK DOMAIN-CONTAINING PROTEIN 1"/>
    <property type="match status" value="1"/>
</dbReference>
<keyword evidence="5" id="KW-1133">Transmembrane helix</keyword>
<dbReference type="InterPro" id="IPR050899">
    <property type="entry name" value="DDRGK_domain-containing"/>
</dbReference>
<evidence type="ECO:0000256" key="7">
    <source>
        <dbReference type="SAM" id="MobiDB-lite"/>
    </source>
</evidence>
<feature type="compositionally biased region" description="Acidic residues" evidence="7">
    <location>
        <begin position="73"/>
        <end position="87"/>
    </location>
</feature>
<dbReference type="Gene3D" id="1.10.10.10">
    <property type="entry name" value="Winged helix-like DNA-binding domain superfamily/Winged helix DNA-binding domain"/>
    <property type="match status" value="1"/>
</dbReference>
<evidence type="ECO:0000256" key="6">
    <source>
        <dbReference type="ARBA" id="ARBA00023136"/>
    </source>
</evidence>
<dbReference type="GO" id="GO:0016020">
    <property type="term" value="C:membrane"/>
    <property type="evidence" value="ECO:0007669"/>
    <property type="project" value="UniProtKB-SubCell"/>
</dbReference>
<organism evidence="8">
    <name type="scientific">Mesocestoides corti</name>
    <name type="common">Flatworm</name>
    <dbReference type="NCBI Taxonomy" id="53468"/>
    <lineage>
        <taxon>Eukaryota</taxon>
        <taxon>Metazoa</taxon>
        <taxon>Spiralia</taxon>
        <taxon>Lophotrochozoa</taxon>
        <taxon>Platyhelminthes</taxon>
        <taxon>Cestoda</taxon>
        <taxon>Eucestoda</taxon>
        <taxon>Cyclophyllidea</taxon>
        <taxon>Mesocestoididae</taxon>
        <taxon>Mesocestoides</taxon>
    </lineage>
</organism>
<dbReference type="Pfam" id="PF09756">
    <property type="entry name" value="DDRGK"/>
    <property type="match status" value="1"/>
</dbReference>
<feature type="compositionally biased region" description="Polar residues" evidence="7">
    <location>
        <begin position="59"/>
        <end position="71"/>
    </location>
</feature>
<evidence type="ECO:0000256" key="1">
    <source>
        <dbReference type="ARBA" id="ARBA00004167"/>
    </source>
</evidence>
<dbReference type="PANTHER" id="PTHR48176">
    <property type="entry name" value="DDRGK DOMAIN-CONTAINING PROTEIN 1"/>
    <property type="match status" value="1"/>
</dbReference>
<feature type="region of interest" description="Disordered" evidence="7">
    <location>
        <begin position="35"/>
        <end position="128"/>
    </location>
</feature>
<comment type="similarity">
    <text evidence="2">Belongs to the DDRGK1 family.</text>
</comment>
<dbReference type="SMART" id="SM01128">
    <property type="entry name" value="DDRGK"/>
    <property type="match status" value="1"/>
</dbReference>
<dbReference type="WBParaSite" id="MCU_000144-RA">
    <property type="protein sequence ID" value="MCU_000144-RA"/>
    <property type="gene ID" value="MCU_000144"/>
</dbReference>
<evidence type="ECO:0000256" key="5">
    <source>
        <dbReference type="ARBA" id="ARBA00022989"/>
    </source>
</evidence>
<keyword evidence="6" id="KW-0472">Membrane</keyword>
<dbReference type="InterPro" id="IPR036388">
    <property type="entry name" value="WH-like_DNA-bd_sf"/>
</dbReference>
<evidence type="ECO:0000313" key="8">
    <source>
        <dbReference type="WBParaSite" id="MCU_000144-RA"/>
    </source>
</evidence>
<dbReference type="InterPro" id="IPR019153">
    <property type="entry name" value="DDRGK_dom-contain"/>
</dbReference>
<evidence type="ECO:0000256" key="2">
    <source>
        <dbReference type="ARBA" id="ARBA00009829"/>
    </source>
</evidence>